<comment type="caution">
    <text evidence="1">The sequence shown here is derived from an EMBL/GenBank/DDBJ whole genome shotgun (WGS) entry which is preliminary data.</text>
</comment>
<dbReference type="AlphaFoldDB" id="C0DXV5"/>
<dbReference type="HOGENOM" id="CLU_3308910_0_0_4"/>
<evidence type="ECO:0000313" key="2">
    <source>
        <dbReference type="Proteomes" id="UP000005837"/>
    </source>
</evidence>
<accession>C0DXV5</accession>
<evidence type="ECO:0000313" key="1">
    <source>
        <dbReference type="EMBL" id="EEG23146.1"/>
    </source>
</evidence>
<reference evidence="1 2" key="1">
    <citation type="submission" date="2009-01" db="EMBL/GenBank/DDBJ databases">
        <authorList>
            <person name="Fulton L."/>
            <person name="Clifton S."/>
            <person name="Chinwalla A.T."/>
            <person name="Mitreva M."/>
            <person name="Sodergren E."/>
            <person name="Weinstock G."/>
            <person name="Clifton S."/>
            <person name="Dooling D.J."/>
            <person name="Fulton B."/>
            <person name="Minx P."/>
            <person name="Pepin K.H."/>
            <person name="Johnson M."/>
            <person name="Bhonagiri V."/>
            <person name="Nash W.E."/>
            <person name="Mardis E.R."/>
            <person name="Wilson R.K."/>
        </authorList>
    </citation>
    <scope>NUCLEOTIDE SEQUENCE [LARGE SCALE GENOMIC DNA]</scope>
    <source>
        <strain evidence="1 2">ATCC 23834</strain>
    </source>
</reference>
<protein>
    <submittedName>
        <fullName evidence="1">Uncharacterized protein</fullName>
    </submittedName>
</protein>
<organism evidence="1 2">
    <name type="scientific">Eikenella corrodens ATCC 23834</name>
    <dbReference type="NCBI Taxonomy" id="546274"/>
    <lineage>
        <taxon>Bacteria</taxon>
        <taxon>Pseudomonadati</taxon>
        <taxon>Pseudomonadota</taxon>
        <taxon>Betaproteobacteria</taxon>
        <taxon>Neisseriales</taxon>
        <taxon>Neisseriaceae</taxon>
        <taxon>Eikenella</taxon>
    </lineage>
</organism>
<dbReference type="Proteomes" id="UP000005837">
    <property type="component" value="Unassembled WGS sequence"/>
</dbReference>
<sequence>MRGADFSIETGSFSGRLPESEMKMQQGFCKAKIFQVASI</sequence>
<dbReference type="EMBL" id="ACEA01000047">
    <property type="protein sequence ID" value="EEG23146.1"/>
    <property type="molecule type" value="Genomic_DNA"/>
</dbReference>
<proteinExistence type="predicted"/>
<name>C0DXV5_EIKCO</name>
<gene>
    <name evidence="1" type="ORF">EIKCOROL_02217</name>
</gene>